<dbReference type="Proteomes" id="UP000006591">
    <property type="component" value="Chromosome 5"/>
</dbReference>
<dbReference type="Gramene" id="ONIVA05G12480.1">
    <property type="protein sequence ID" value="ONIVA05G12480.1"/>
    <property type="gene ID" value="ONIVA05G12480"/>
</dbReference>
<sequence length="63" mass="6468">MADHEVGGLYPIDLASDVDDDEDSGKAIWDDLASEIGGGAATVDTPATAMAAAPPRERKRVVG</sequence>
<evidence type="ECO:0000313" key="2">
    <source>
        <dbReference type="Proteomes" id="UP000006591"/>
    </source>
</evidence>
<proteinExistence type="predicted"/>
<organism evidence="1">
    <name type="scientific">Oryza nivara</name>
    <name type="common">Indian wild rice</name>
    <name type="synonym">Oryza sativa f. spontanea</name>
    <dbReference type="NCBI Taxonomy" id="4536"/>
    <lineage>
        <taxon>Eukaryota</taxon>
        <taxon>Viridiplantae</taxon>
        <taxon>Streptophyta</taxon>
        <taxon>Embryophyta</taxon>
        <taxon>Tracheophyta</taxon>
        <taxon>Spermatophyta</taxon>
        <taxon>Magnoliopsida</taxon>
        <taxon>Liliopsida</taxon>
        <taxon>Poales</taxon>
        <taxon>Poaceae</taxon>
        <taxon>BOP clade</taxon>
        <taxon>Oryzoideae</taxon>
        <taxon>Oryzeae</taxon>
        <taxon>Oryzinae</taxon>
        <taxon>Oryza</taxon>
    </lineage>
</organism>
<dbReference type="OMA" id="RMDMMTA"/>
<accession>A0A0E0HCS1</accession>
<reference evidence="1" key="1">
    <citation type="submission" date="2015-04" db="UniProtKB">
        <authorList>
            <consortium name="EnsemblPlants"/>
        </authorList>
    </citation>
    <scope>IDENTIFICATION</scope>
    <source>
        <strain evidence="1">SL10</strain>
    </source>
</reference>
<name>A0A0E0HCS1_ORYNI</name>
<reference evidence="1" key="2">
    <citation type="submission" date="2018-04" db="EMBL/GenBank/DDBJ databases">
        <title>OnivRS2 (Oryza nivara Reference Sequence Version 2).</title>
        <authorList>
            <person name="Zhang J."/>
            <person name="Kudrna D."/>
            <person name="Lee S."/>
            <person name="Talag J."/>
            <person name="Rajasekar S."/>
            <person name="Welchert J."/>
            <person name="Hsing Y.-I."/>
            <person name="Wing R.A."/>
        </authorList>
    </citation>
    <scope>NUCLEOTIDE SEQUENCE [LARGE SCALE GENOMIC DNA]</scope>
    <source>
        <strain evidence="1">SL10</strain>
    </source>
</reference>
<dbReference type="AlphaFoldDB" id="A0A0E0HCS1"/>
<keyword evidence="2" id="KW-1185">Reference proteome</keyword>
<dbReference type="HOGENOM" id="CLU_2889335_0_0_1"/>
<evidence type="ECO:0000313" key="1">
    <source>
        <dbReference type="EnsemblPlants" id="ONIVA05G12480.1"/>
    </source>
</evidence>
<protein>
    <submittedName>
        <fullName evidence="1">Uncharacterized protein</fullName>
    </submittedName>
</protein>
<dbReference type="EnsemblPlants" id="ONIVA05G12480.1">
    <property type="protein sequence ID" value="ONIVA05G12480.1"/>
    <property type="gene ID" value="ONIVA05G12480"/>
</dbReference>